<keyword evidence="7" id="KW-0972">Capsule biogenesis/degradation</keyword>
<evidence type="ECO:0000313" key="12">
    <source>
        <dbReference type="EMBL" id="AID71055.1"/>
    </source>
</evidence>
<comment type="subcellular location">
    <subcellularLocation>
        <location evidence="11">Cell inner membrane</location>
        <topology evidence="11">Multi-pass membrane protein</topology>
    </subcellularLocation>
    <subcellularLocation>
        <location evidence="1">Cell membrane</location>
        <topology evidence="1">Multi-pass membrane protein</topology>
    </subcellularLocation>
</comment>
<evidence type="ECO:0000256" key="11">
    <source>
        <dbReference type="RuleBase" id="RU361157"/>
    </source>
</evidence>
<feature type="transmembrane region" description="Helical" evidence="11">
    <location>
        <begin position="35"/>
        <end position="62"/>
    </location>
</feature>
<organism evidence="12">
    <name type="scientific">Aeromonas hydrophila</name>
    <dbReference type="NCBI Taxonomy" id="644"/>
    <lineage>
        <taxon>Bacteria</taxon>
        <taxon>Pseudomonadati</taxon>
        <taxon>Pseudomonadota</taxon>
        <taxon>Gammaproteobacteria</taxon>
        <taxon>Aeromonadales</taxon>
        <taxon>Aeromonadaceae</taxon>
        <taxon>Aeromonas</taxon>
    </lineage>
</organism>
<keyword evidence="4 11" id="KW-1003">Cell membrane</keyword>
<keyword evidence="3 11" id="KW-0813">Transport</keyword>
<dbReference type="GO" id="GO:0140359">
    <property type="term" value="F:ABC-type transporter activity"/>
    <property type="evidence" value="ECO:0007669"/>
    <property type="project" value="InterPro"/>
</dbReference>
<dbReference type="PANTHER" id="PTHR30413">
    <property type="entry name" value="INNER MEMBRANE TRANSPORT PERMEASE"/>
    <property type="match status" value="1"/>
</dbReference>
<feature type="transmembrane region" description="Helical" evidence="11">
    <location>
        <begin position="240"/>
        <end position="260"/>
    </location>
</feature>
<keyword evidence="10 11" id="KW-0472">Membrane</keyword>
<evidence type="ECO:0000256" key="10">
    <source>
        <dbReference type="ARBA" id="ARBA00023136"/>
    </source>
</evidence>
<dbReference type="PANTHER" id="PTHR30413:SF10">
    <property type="entry name" value="CAPSULE POLYSACCHARIDE EXPORT INNER-MEMBRANE PROTEIN CTRC"/>
    <property type="match status" value="1"/>
</dbReference>
<dbReference type="GO" id="GO:0015774">
    <property type="term" value="P:polysaccharide transport"/>
    <property type="evidence" value="ECO:0007669"/>
    <property type="project" value="UniProtKB-KW"/>
</dbReference>
<dbReference type="InterPro" id="IPR013525">
    <property type="entry name" value="ABC2_TM"/>
</dbReference>
<dbReference type="GO" id="GO:0015920">
    <property type="term" value="P:lipopolysaccharide transport"/>
    <property type="evidence" value="ECO:0007669"/>
    <property type="project" value="TreeGrafter"/>
</dbReference>
<evidence type="ECO:0000256" key="8">
    <source>
        <dbReference type="ARBA" id="ARBA00022989"/>
    </source>
</evidence>
<dbReference type="PRINTS" id="PR00164">
    <property type="entry name" value="ABC2TRNSPORT"/>
</dbReference>
<keyword evidence="6 11" id="KW-0812">Transmembrane</keyword>
<protein>
    <recommendedName>
        <fullName evidence="11">Transport permease protein</fullName>
    </recommendedName>
</protein>
<reference evidence="12" key="1">
    <citation type="journal article" date="2013" name="PLoS ONE">
        <title>Implication of lateral genetic transfer in the emergence of Aeromonas hydrophila isolates of epidemic outbreaks in channel catfish.</title>
        <authorList>
            <person name="Hossain M.J."/>
            <person name="Waldbieser G.C."/>
            <person name="Sun D."/>
            <person name="Capps N.K."/>
            <person name="Hemstreet W.B."/>
            <person name="Carlisle K."/>
            <person name="Griffin M.J."/>
            <person name="Khoo L."/>
            <person name="Goodwin A.E."/>
            <person name="Sonstegard T.S."/>
            <person name="Schroeder S."/>
            <person name="Hayden K."/>
            <person name="Newton J.C."/>
            <person name="Terhune J.S."/>
            <person name="Liles M.R."/>
        </authorList>
    </citation>
    <scope>NUCLEOTIDE SEQUENCE</scope>
    <source>
        <strain evidence="12">AL06-01</strain>
    </source>
</reference>
<name>A0A068FZL5_AERHY</name>
<feature type="transmembrane region" description="Helical" evidence="11">
    <location>
        <begin position="184"/>
        <end position="203"/>
    </location>
</feature>
<comment type="similarity">
    <text evidence="2 11">Belongs to the ABC-2 integral membrane protein family.</text>
</comment>
<dbReference type="EMBL" id="KC999970">
    <property type="protein sequence ID" value="AID71055.1"/>
    <property type="molecule type" value="Genomic_DNA"/>
</dbReference>
<dbReference type="Pfam" id="PF01061">
    <property type="entry name" value="ABC2_membrane"/>
    <property type="match status" value="1"/>
</dbReference>
<sequence length="269" mass="30861">MKDLILKFIFLFVKNWNLIVSLTKRDIASKYKGSLIGVLWSFIFPLLMLTVYTFVFSVVFQARWSGGEGSKTEFALVLFCGLIFFNLFSDCISRAPTLITSNVNYVKKVVFPIEILPIVSLLSSFFHFVISLIVWIIFYIIFFGMPHATFILMPLIFIPFAMMVLGLSWFLSSLSVYVRDVTQIVGVAVMVLMYLSPIFYPVSMLPESYQVFMKLSPLTFIVESARDLMIFGNGLNIFEFFLYTAISLLTMVFGYIWFLITKKGFADVI</sequence>
<dbReference type="RefSeq" id="WP_080756316.1">
    <property type="nucleotide sequence ID" value="NZ_CP093308.1"/>
</dbReference>
<keyword evidence="8 11" id="KW-1133">Transmembrane helix</keyword>
<dbReference type="GO" id="GO:0043190">
    <property type="term" value="C:ATP-binding cassette (ABC) transporter complex"/>
    <property type="evidence" value="ECO:0007669"/>
    <property type="project" value="InterPro"/>
</dbReference>
<gene>
    <name evidence="12" type="primary">rfbE</name>
</gene>
<accession>A0A068FZL5</accession>
<evidence type="ECO:0000256" key="2">
    <source>
        <dbReference type="ARBA" id="ARBA00007783"/>
    </source>
</evidence>
<evidence type="ECO:0000256" key="4">
    <source>
        <dbReference type="ARBA" id="ARBA00022475"/>
    </source>
</evidence>
<evidence type="ECO:0000256" key="7">
    <source>
        <dbReference type="ARBA" id="ARBA00022903"/>
    </source>
</evidence>
<dbReference type="InterPro" id="IPR000412">
    <property type="entry name" value="ABC_2_transport"/>
</dbReference>
<dbReference type="AlphaFoldDB" id="A0A068FZL5"/>
<keyword evidence="9" id="KW-0625">Polysaccharide transport</keyword>
<dbReference type="InterPro" id="IPR047817">
    <property type="entry name" value="ABC2_TM_bact-type"/>
</dbReference>
<proteinExistence type="inferred from homology"/>
<feature type="transmembrane region" description="Helical" evidence="11">
    <location>
        <begin position="74"/>
        <end position="92"/>
    </location>
</feature>
<feature type="transmembrane region" description="Helical" evidence="11">
    <location>
        <begin position="148"/>
        <end position="172"/>
    </location>
</feature>
<evidence type="ECO:0000256" key="1">
    <source>
        <dbReference type="ARBA" id="ARBA00004651"/>
    </source>
</evidence>
<dbReference type="PROSITE" id="PS51012">
    <property type="entry name" value="ABC_TM2"/>
    <property type="match status" value="1"/>
</dbReference>
<keyword evidence="5" id="KW-0762">Sugar transport</keyword>
<evidence type="ECO:0000256" key="5">
    <source>
        <dbReference type="ARBA" id="ARBA00022597"/>
    </source>
</evidence>
<feature type="transmembrane region" description="Helical" evidence="11">
    <location>
        <begin position="113"/>
        <end position="142"/>
    </location>
</feature>
<evidence type="ECO:0000256" key="9">
    <source>
        <dbReference type="ARBA" id="ARBA00023047"/>
    </source>
</evidence>
<evidence type="ECO:0000256" key="6">
    <source>
        <dbReference type="ARBA" id="ARBA00022692"/>
    </source>
</evidence>
<evidence type="ECO:0000256" key="3">
    <source>
        <dbReference type="ARBA" id="ARBA00022448"/>
    </source>
</evidence>